<feature type="domain" description="TadE-like" evidence="3">
    <location>
        <begin position="6"/>
        <end position="48"/>
    </location>
</feature>
<keyword evidence="2" id="KW-1133">Transmembrane helix</keyword>
<evidence type="ECO:0000256" key="2">
    <source>
        <dbReference type="SAM" id="Phobius"/>
    </source>
</evidence>
<reference evidence="4 5" key="1">
    <citation type="submission" date="2020-12" db="EMBL/GenBank/DDBJ databases">
        <title>Brachybacterium sp. MASK1Z-5, whole genome shotgun sequence.</title>
        <authorList>
            <person name="Tuo L."/>
        </authorList>
    </citation>
    <scope>NUCLEOTIDE SEQUENCE [LARGE SCALE GENOMIC DNA]</scope>
    <source>
        <strain evidence="4 5">MASK1Z-5</strain>
    </source>
</reference>
<evidence type="ECO:0000259" key="3">
    <source>
        <dbReference type="Pfam" id="PF07811"/>
    </source>
</evidence>
<organism evidence="4 5">
    <name type="scientific">Brachybacterium halotolerans</name>
    <dbReference type="NCBI Taxonomy" id="2795215"/>
    <lineage>
        <taxon>Bacteria</taxon>
        <taxon>Bacillati</taxon>
        <taxon>Actinomycetota</taxon>
        <taxon>Actinomycetes</taxon>
        <taxon>Micrococcales</taxon>
        <taxon>Dermabacteraceae</taxon>
        <taxon>Brachybacterium</taxon>
    </lineage>
</organism>
<comment type="caution">
    <text evidence="4">The sequence shown here is derived from an EMBL/GenBank/DDBJ whole genome shotgun (WGS) entry which is preliminary data.</text>
</comment>
<keyword evidence="5" id="KW-1185">Reference proteome</keyword>
<dbReference type="Proteomes" id="UP000612352">
    <property type="component" value="Unassembled WGS sequence"/>
</dbReference>
<evidence type="ECO:0000313" key="4">
    <source>
        <dbReference type="EMBL" id="MBK0332075.1"/>
    </source>
</evidence>
<dbReference type="InterPro" id="IPR012495">
    <property type="entry name" value="TadE-like_dom"/>
</dbReference>
<dbReference type="NCBIfam" id="NF041390">
    <property type="entry name" value="TadE_Rv3655c"/>
    <property type="match status" value="1"/>
</dbReference>
<name>A0ABS1BBQ3_9MICO</name>
<accession>A0ABS1BBQ3</accession>
<keyword evidence="2" id="KW-0812">Transmembrane</keyword>
<sequence>MRGGTGSVTAETAIVLPVVVLMVLVILVAGVGIGAQVQLESAARGAARELARGQSEGEAVQSAQRIAGDGAQVSIGSDGAWVQVTVTRSVGARSGLLSGASWDLSGSAQARREPHLVGDGQGGGAP</sequence>
<gene>
    <name evidence="4" type="ORF">I8D64_11765</name>
</gene>
<protein>
    <submittedName>
        <fullName evidence="4">Pilus assembly protein</fullName>
    </submittedName>
</protein>
<evidence type="ECO:0000256" key="1">
    <source>
        <dbReference type="SAM" id="MobiDB-lite"/>
    </source>
</evidence>
<keyword evidence="2" id="KW-0472">Membrane</keyword>
<proteinExistence type="predicted"/>
<evidence type="ECO:0000313" key="5">
    <source>
        <dbReference type="Proteomes" id="UP000612352"/>
    </source>
</evidence>
<feature type="region of interest" description="Disordered" evidence="1">
    <location>
        <begin position="105"/>
        <end position="126"/>
    </location>
</feature>
<dbReference type="EMBL" id="JAEDAJ010000006">
    <property type="protein sequence ID" value="MBK0332075.1"/>
    <property type="molecule type" value="Genomic_DNA"/>
</dbReference>
<dbReference type="Pfam" id="PF07811">
    <property type="entry name" value="TadE"/>
    <property type="match status" value="1"/>
</dbReference>
<feature type="transmembrane region" description="Helical" evidence="2">
    <location>
        <begin position="12"/>
        <end position="35"/>
    </location>
</feature>
<dbReference type="InterPro" id="IPR049790">
    <property type="entry name" value="Rv3655c/TadE"/>
</dbReference>